<name>A0A0H5QJS8_9ZZZZ</name>
<accession>A0A0H5QJS8</accession>
<reference evidence="1" key="2">
    <citation type="submission" date="2015-07" db="EMBL/GenBank/DDBJ databases">
        <title>Plasmids, circular viruses and viroids from rat gut.</title>
        <authorList>
            <person name="Jorgensen T.J."/>
            <person name="Hansen M.A."/>
            <person name="Xu Z."/>
            <person name="Tabak M.A."/>
            <person name="Sorensen S.J."/>
            <person name="Hansen L.H."/>
        </authorList>
    </citation>
    <scope>NUCLEOTIDE SEQUENCE</scope>
    <source>
        <plasmid evidence="1">pRGFK0908</plasmid>
    </source>
</reference>
<evidence type="ECO:0000313" key="1">
    <source>
        <dbReference type="EMBL" id="CRY96077.1"/>
    </source>
</evidence>
<reference evidence="1" key="1">
    <citation type="submission" date="2015-06" db="EMBL/GenBank/DDBJ databases">
        <authorList>
            <person name="Joergensen T."/>
        </authorList>
    </citation>
    <scope>NUCLEOTIDE SEQUENCE</scope>
    <source>
        <plasmid evidence="1">pRGFK0908</plasmid>
    </source>
</reference>
<dbReference type="AlphaFoldDB" id="A0A0H5QJS8"/>
<organism evidence="1">
    <name type="scientific">uncultured prokaryote</name>
    <dbReference type="NCBI Taxonomy" id="198431"/>
    <lineage>
        <taxon>unclassified sequences</taxon>
        <taxon>environmental samples</taxon>
    </lineage>
</organism>
<sequence length="243" mass="25791">MNSRWSGKVGNVVFRTQEGQVMVSEMPKPSSSPITKTPESEARKAVFSCISRFSKMHEASIYQSFNDIKLGTPRNYFMKVNYKPLYKAFEALTVDATDAEIEEAVTLYATQHPDEIYRVKKAGAQSVYLTGAWDDSANPVNGTVTLGGSKLVAGAVAPALSTGQTLSIVGSGLSGNVVLVTATELGGSTSENQSSTALTDFQQNDSSINAKIAAALDGKYLVSVKVGNTAIITMKNEDQGGMG</sequence>
<dbReference type="EMBL" id="LN853508">
    <property type="protein sequence ID" value="CRY96077.1"/>
    <property type="molecule type" value="Genomic_DNA"/>
</dbReference>
<keyword evidence="1" id="KW-0614">Plasmid</keyword>
<geneLocation type="plasmid" evidence="1">
    <name>pRGFK0908</name>
</geneLocation>
<protein>
    <submittedName>
        <fullName evidence="1">Uncharacterized protein</fullName>
    </submittedName>
</protein>
<proteinExistence type="predicted"/>